<gene>
    <name evidence="2" type="ORF">SINV_01805</name>
</gene>
<dbReference type="SUPFAM" id="SSF68906">
    <property type="entry name" value="SAP domain"/>
    <property type="match status" value="1"/>
</dbReference>
<reference evidence="2" key="1">
    <citation type="journal article" date="2011" name="Proc. Natl. Acad. Sci. U.S.A.">
        <title>The genome of the fire ant Solenopsis invicta.</title>
        <authorList>
            <person name="Wurm Y."/>
            <person name="Wang J."/>
            <person name="Riba-Grognuz O."/>
            <person name="Corona M."/>
            <person name="Nygaard S."/>
            <person name="Hunt B.G."/>
            <person name="Ingram K.K."/>
            <person name="Falquet L."/>
            <person name="Nipitwattanaphon M."/>
            <person name="Gotzek D."/>
            <person name="Dijkstra M.B."/>
            <person name="Oettler J."/>
            <person name="Comtesse F."/>
            <person name="Shih C.J."/>
            <person name="Wu W.J."/>
            <person name="Yang C.C."/>
            <person name="Thomas J."/>
            <person name="Beaudoing E."/>
            <person name="Pradervand S."/>
            <person name="Flegel V."/>
            <person name="Cook E.D."/>
            <person name="Fabbretti R."/>
            <person name="Stockinger H."/>
            <person name="Long L."/>
            <person name="Farmerie W.G."/>
            <person name="Oakey J."/>
            <person name="Boomsma J.J."/>
            <person name="Pamilo P."/>
            <person name="Yi S.V."/>
            <person name="Heinze J."/>
            <person name="Goodisman M.A."/>
            <person name="Farinelli L."/>
            <person name="Harshman K."/>
            <person name="Hulo N."/>
            <person name="Cerutti L."/>
            <person name="Xenarios I."/>
            <person name="Shoemaker D."/>
            <person name="Keller L."/>
        </authorList>
    </citation>
    <scope>NUCLEOTIDE SEQUENCE [LARGE SCALE GENOMIC DNA]</scope>
</reference>
<proteinExistence type="predicted"/>
<evidence type="ECO:0000313" key="2">
    <source>
        <dbReference type="EMBL" id="EFZ11589.1"/>
    </source>
</evidence>
<evidence type="ECO:0000259" key="1">
    <source>
        <dbReference type="PROSITE" id="PS50800"/>
    </source>
</evidence>
<dbReference type="Gene3D" id="1.10.720.30">
    <property type="entry name" value="SAP domain"/>
    <property type="match status" value="1"/>
</dbReference>
<feature type="non-terminal residue" evidence="2">
    <location>
        <position position="96"/>
    </location>
</feature>
<name>E9J6G6_SOLIN</name>
<dbReference type="PROSITE" id="PS50800">
    <property type="entry name" value="SAP"/>
    <property type="match status" value="1"/>
</dbReference>
<dbReference type="EMBL" id="GL768255">
    <property type="protein sequence ID" value="EFZ11589.1"/>
    <property type="molecule type" value="Genomic_DNA"/>
</dbReference>
<accession>E9J6G6</accession>
<dbReference type="InterPro" id="IPR036361">
    <property type="entry name" value="SAP_dom_sf"/>
</dbReference>
<dbReference type="HOGENOM" id="CLU_154308_0_0_1"/>
<organism>
    <name type="scientific">Solenopsis invicta</name>
    <name type="common">Red imported fire ant</name>
    <name type="synonym">Solenopsis wagneri</name>
    <dbReference type="NCBI Taxonomy" id="13686"/>
    <lineage>
        <taxon>Eukaryota</taxon>
        <taxon>Metazoa</taxon>
        <taxon>Ecdysozoa</taxon>
        <taxon>Arthropoda</taxon>
        <taxon>Hexapoda</taxon>
        <taxon>Insecta</taxon>
        <taxon>Pterygota</taxon>
        <taxon>Neoptera</taxon>
        <taxon>Endopterygota</taxon>
        <taxon>Hymenoptera</taxon>
        <taxon>Apocrita</taxon>
        <taxon>Aculeata</taxon>
        <taxon>Formicoidea</taxon>
        <taxon>Formicidae</taxon>
        <taxon>Myrmicinae</taxon>
        <taxon>Solenopsis</taxon>
    </lineage>
</organism>
<dbReference type="InterPro" id="IPR003034">
    <property type="entry name" value="SAP_dom"/>
</dbReference>
<feature type="domain" description="SAP" evidence="1">
    <location>
        <begin position="1"/>
        <end position="35"/>
    </location>
</feature>
<protein>
    <recommendedName>
        <fullName evidence="1">SAP domain-containing protein</fullName>
    </recommendedName>
</protein>
<dbReference type="AlphaFoldDB" id="E9J6G6"/>
<sequence>MSTLTVAELKEKLKNRDLPTAGLKNELVRRLLDVGVPPEELLDVHSLGGISDGSGSHLEATCGEEGMHNSREIDLLRKERDLAQRKAELLRREIEL</sequence>
<dbReference type="Pfam" id="PF02037">
    <property type="entry name" value="SAP"/>
    <property type="match status" value="1"/>
</dbReference>
<dbReference type="SMART" id="SM00513">
    <property type="entry name" value="SAP"/>
    <property type="match status" value="1"/>
</dbReference>